<feature type="region of interest" description="Disordered" evidence="1">
    <location>
        <begin position="1"/>
        <end position="30"/>
    </location>
</feature>
<keyword evidence="3" id="KW-1185">Reference proteome</keyword>
<evidence type="ECO:0000256" key="1">
    <source>
        <dbReference type="SAM" id="MobiDB-lite"/>
    </source>
</evidence>
<dbReference type="GeneID" id="112681289"/>
<dbReference type="Proteomes" id="UP000694846">
    <property type="component" value="Unplaced"/>
</dbReference>
<dbReference type="RefSeq" id="XP_025407338.1">
    <property type="nucleotide sequence ID" value="XM_025551553.1"/>
</dbReference>
<gene>
    <name evidence="4" type="primary">LOC112681289</name>
    <name evidence="2" type="ORF">g.49803</name>
</gene>
<dbReference type="EMBL" id="GGMS01012073">
    <property type="protein sequence ID" value="MBY81276.1"/>
    <property type="molecule type" value="Transcribed_RNA"/>
</dbReference>
<sequence length="124" mass="14074">MSPISQNIESESYYKKTDQNSQNKSVSRKLSYSNVKGVTDDIISKKPLNNDTINSDEDSVGCNNNDMIIENNVDQNVTKPIESQPGILKINEHIVKINDKFNISDSDNHQLIKCHINLWASYFV</sequence>
<reference evidence="4" key="2">
    <citation type="submission" date="2025-04" db="UniProtKB">
        <authorList>
            <consortium name="RefSeq"/>
        </authorList>
    </citation>
    <scope>IDENTIFICATION</scope>
    <source>
        <tissue evidence="4">Whole body</tissue>
    </source>
</reference>
<evidence type="ECO:0000313" key="4">
    <source>
        <dbReference type="RefSeq" id="XP_025407338.1"/>
    </source>
</evidence>
<organism evidence="2">
    <name type="scientific">Sipha flava</name>
    <name type="common">yellow sugarcane aphid</name>
    <dbReference type="NCBI Taxonomy" id="143950"/>
    <lineage>
        <taxon>Eukaryota</taxon>
        <taxon>Metazoa</taxon>
        <taxon>Ecdysozoa</taxon>
        <taxon>Arthropoda</taxon>
        <taxon>Hexapoda</taxon>
        <taxon>Insecta</taxon>
        <taxon>Pterygota</taxon>
        <taxon>Neoptera</taxon>
        <taxon>Paraneoptera</taxon>
        <taxon>Hemiptera</taxon>
        <taxon>Sternorrhyncha</taxon>
        <taxon>Aphidomorpha</taxon>
        <taxon>Aphidoidea</taxon>
        <taxon>Aphididae</taxon>
        <taxon>Sipha</taxon>
    </lineage>
</organism>
<feature type="compositionally biased region" description="Polar residues" evidence="1">
    <location>
        <begin position="1"/>
        <end position="10"/>
    </location>
</feature>
<feature type="compositionally biased region" description="Polar residues" evidence="1">
    <location>
        <begin position="19"/>
        <end position="30"/>
    </location>
</feature>
<protein>
    <submittedName>
        <fullName evidence="4">Uncharacterized protein LOC112681289</fullName>
    </submittedName>
</protein>
<evidence type="ECO:0000313" key="3">
    <source>
        <dbReference type="Proteomes" id="UP000694846"/>
    </source>
</evidence>
<name>A0A2S2QU36_9HEMI</name>
<dbReference type="AlphaFoldDB" id="A0A2S2QU36"/>
<proteinExistence type="predicted"/>
<accession>A0A2S2QU36</accession>
<reference evidence="2" key="1">
    <citation type="submission" date="2018-04" db="EMBL/GenBank/DDBJ databases">
        <title>Transcriptome assembly of Sipha flava.</title>
        <authorList>
            <person name="Scully E.D."/>
            <person name="Geib S.M."/>
            <person name="Palmer N.A."/>
            <person name="Koch K."/>
            <person name="Bradshaw J."/>
            <person name="Heng-Moss T."/>
            <person name="Sarath G."/>
        </authorList>
    </citation>
    <scope>NUCLEOTIDE SEQUENCE</scope>
</reference>
<evidence type="ECO:0000313" key="2">
    <source>
        <dbReference type="EMBL" id="MBY81276.1"/>
    </source>
</evidence>